<keyword evidence="2" id="KW-1003">Cell membrane</keyword>
<feature type="transmembrane region" description="Helical" evidence="6">
    <location>
        <begin position="191"/>
        <end position="208"/>
    </location>
</feature>
<sequence length="213" mass="22446">MTDVLSLVSIGFAFFVVAVSPGPANISNATIAMSKGRKVSLVYGAGLSIGLLFWGIVAASGLGVVLQGSVYLLMLLKIVGGVYLLWLAYLSFKSSFNAAATVSTNDNQEVGYRKWFVRGVVLNSSNPKTVVAWMAALSVGMGSSSDGLFLVAAVLTCMLVGFLVNGMYSLLFSINGVMNVYQKVAHWVERVVSGIFALAGLGLLRSAFSRNPA</sequence>
<protein>
    <submittedName>
        <fullName evidence="7">LysE family translocator</fullName>
    </submittedName>
</protein>
<accession>A0AA47KJ00</accession>
<evidence type="ECO:0000313" key="7">
    <source>
        <dbReference type="EMBL" id="WBA07673.1"/>
    </source>
</evidence>
<evidence type="ECO:0000256" key="2">
    <source>
        <dbReference type="ARBA" id="ARBA00022475"/>
    </source>
</evidence>
<feature type="transmembrane region" description="Helical" evidence="6">
    <location>
        <begin position="70"/>
        <end position="90"/>
    </location>
</feature>
<dbReference type="AlphaFoldDB" id="A0AA47KJ00"/>
<feature type="transmembrane region" description="Helical" evidence="6">
    <location>
        <begin position="6"/>
        <end position="27"/>
    </location>
</feature>
<dbReference type="PANTHER" id="PTHR30086:SF20">
    <property type="entry name" value="ARGININE EXPORTER PROTEIN ARGO-RELATED"/>
    <property type="match status" value="1"/>
</dbReference>
<organism evidence="7 8">
    <name type="scientific">Salinivibrio kushneri</name>
    <dbReference type="NCBI Taxonomy" id="1908198"/>
    <lineage>
        <taxon>Bacteria</taxon>
        <taxon>Pseudomonadati</taxon>
        <taxon>Pseudomonadota</taxon>
        <taxon>Gammaproteobacteria</taxon>
        <taxon>Vibrionales</taxon>
        <taxon>Vibrionaceae</taxon>
        <taxon>Salinivibrio</taxon>
    </lineage>
</organism>
<evidence type="ECO:0000313" key="8">
    <source>
        <dbReference type="Proteomes" id="UP001164748"/>
    </source>
</evidence>
<dbReference type="EMBL" id="CP114588">
    <property type="protein sequence ID" value="WBA07673.1"/>
    <property type="molecule type" value="Genomic_DNA"/>
</dbReference>
<evidence type="ECO:0000256" key="3">
    <source>
        <dbReference type="ARBA" id="ARBA00022692"/>
    </source>
</evidence>
<dbReference type="GO" id="GO:0005886">
    <property type="term" value="C:plasma membrane"/>
    <property type="evidence" value="ECO:0007669"/>
    <property type="project" value="UniProtKB-SubCell"/>
</dbReference>
<dbReference type="InterPro" id="IPR001123">
    <property type="entry name" value="LeuE-type"/>
</dbReference>
<dbReference type="Proteomes" id="UP001164748">
    <property type="component" value="Chromosome"/>
</dbReference>
<dbReference type="PANTHER" id="PTHR30086">
    <property type="entry name" value="ARGININE EXPORTER PROTEIN ARGO"/>
    <property type="match status" value="1"/>
</dbReference>
<keyword evidence="3 6" id="KW-0812">Transmembrane</keyword>
<dbReference type="Pfam" id="PF01810">
    <property type="entry name" value="LysE"/>
    <property type="match status" value="1"/>
</dbReference>
<feature type="transmembrane region" description="Helical" evidence="6">
    <location>
        <begin position="148"/>
        <end position="171"/>
    </location>
</feature>
<name>A0AA47KJ00_9GAMM</name>
<evidence type="ECO:0000256" key="5">
    <source>
        <dbReference type="ARBA" id="ARBA00023136"/>
    </source>
</evidence>
<keyword evidence="5 6" id="KW-0472">Membrane</keyword>
<feature type="transmembrane region" description="Helical" evidence="6">
    <location>
        <begin position="39"/>
        <end position="64"/>
    </location>
</feature>
<dbReference type="RefSeq" id="WP_077577718.1">
    <property type="nucleotide sequence ID" value="NZ_CP114588.1"/>
</dbReference>
<evidence type="ECO:0000256" key="4">
    <source>
        <dbReference type="ARBA" id="ARBA00022989"/>
    </source>
</evidence>
<reference evidence="7" key="1">
    <citation type="submission" date="2022-09" db="EMBL/GenBank/DDBJ databases">
        <authorList>
            <person name="Li Z.-J."/>
        </authorList>
    </citation>
    <scope>NUCLEOTIDE SEQUENCE</scope>
    <source>
        <strain evidence="7">TGB11</strain>
    </source>
</reference>
<evidence type="ECO:0000256" key="1">
    <source>
        <dbReference type="ARBA" id="ARBA00004651"/>
    </source>
</evidence>
<evidence type="ECO:0000256" key="6">
    <source>
        <dbReference type="SAM" id="Phobius"/>
    </source>
</evidence>
<dbReference type="GO" id="GO:0015171">
    <property type="term" value="F:amino acid transmembrane transporter activity"/>
    <property type="evidence" value="ECO:0007669"/>
    <property type="project" value="TreeGrafter"/>
</dbReference>
<comment type="subcellular location">
    <subcellularLocation>
        <location evidence="1">Cell membrane</location>
        <topology evidence="1">Multi-pass membrane protein</topology>
    </subcellularLocation>
</comment>
<keyword evidence="4 6" id="KW-1133">Transmembrane helix</keyword>
<gene>
    <name evidence="7" type="ORF">N8M53_07295</name>
</gene>
<proteinExistence type="predicted"/>